<dbReference type="OrthoDB" id="10004862at2759"/>
<sequence>MATSYKIQVDPGHCGLMGYKFDESAATKVSELLQKDLENHHVFFTAKGFHNHVAHHLLTIYGTGGNSEALQNAFDMDSPFQAATVKPHAEVLEELQSDWASAHKYLGDVNYYPDFLRFFQGEVEKKGWQQVVLDHLLGDTEGAQELFNRSWSSFAHSLIQLMYGIEWEQPAIIAEALAQAAIHDDYVGTFLSKVEKAAAADPSKMSLTLPELLEQVHSDEDFVNSLRHGDPNEMLDGVEVFCPDEAIPYLSRVKIDPGDMEERVAENIHTAAYMASASVFHPPHVPRYDFFLIHHLTLAPILALLGPATWIPEKVKHRILEWKGRFDILQYVARWCPPPQIESVAKYTPHDAPLVGSTEELLPRFHGQPDDGHAVKVARALVIAQRISRKYRDRPWIRIKDDATWLKAMYVLLDSTILIHSGFPWVRSAGRDEAWEESGYPKGFPTRA</sequence>
<dbReference type="GO" id="GO:0016491">
    <property type="term" value="F:oxidoreductase activity"/>
    <property type="evidence" value="ECO:0007669"/>
    <property type="project" value="UniProtKB-KW"/>
</dbReference>
<gene>
    <name evidence="2" type="ORF">B0I35DRAFT_511794</name>
</gene>
<dbReference type="Proteomes" id="UP000813444">
    <property type="component" value="Unassembled WGS sequence"/>
</dbReference>
<evidence type="ECO:0000313" key="3">
    <source>
        <dbReference type="Proteomes" id="UP000813444"/>
    </source>
</evidence>
<protein>
    <recommendedName>
        <fullName evidence="4">HypA protein</fullName>
    </recommendedName>
</protein>
<keyword evidence="3" id="KW-1185">Reference proteome</keyword>
<reference evidence="2" key="1">
    <citation type="journal article" date="2021" name="Nat. Commun.">
        <title>Genetic determinants of endophytism in the Arabidopsis root mycobiome.</title>
        <authorList>
            <person name="Mesny F."/>
            <person name="Miyauchi S."/>
            <person name="Thiergart T."/>
            <person name="Pickel B."/>
            <person name="Atanasova L."/>
            <person name="Karlsson M."/>
            <person name="Huettel B."/>
            <person name="Barry K.W."/>
            <person name="Haridas S."/>
            <person name="Chen C."/>
            <person name="Bauer D."/>
            <person name="Andreopoulos W."/>
            <person name="Pangilinan J."/>
            <person name="LaButti K."/>
            <person name="Riley R."/>
            <person name="Lipzen A."/>
            <person name="Clum A."/>
            <person name="Drula E."/>
            <person name="Henrissat B."/>
            <person name="Kohler A."/>
            <person name="Grigoriev I.V."/>
            <person name="Martin F.M."/>
            <person name="Hacquard S."/>
        </authorList>
    </citation>
    <scope>NUCLEOTIDE SEQUENCE</scope>
    <source>
        <strain evidence="2">MPI-CAGE-CH-0235</strain>
    </source>
</reference>
<dbReference type="PANTHER" id="PTHR35870:SF1">
    <property type="entry name" value="PROTEIN, PUTATIVE (AFU_ORTHOLOGUE AFUA_5G03330)-RELATED"/>
    <property type="match status" value="1"/>
</dbReference>
<organism evidence="2 3">
    <name type="scientific">Stachybotrys elegans</name>
    <dbReference type="NCBI Taxonomy" id="80388"/>
    <lineage>
        <taxon>Eukaryota</taxon>
        <taxon>Fungi</taxon>
        <taxon>Dikarya</taxon>
        <taxon>Ascomycota</taxon>
        <taxon>Pezizomycotina</taxon>
        <taxon>Sordariomycetes</taxon>
        <taxon>Hypocreomycetidae</taxon>
        <taxon>Hypocreales</taxon>
        <taxon>Stachybotryaceae</taxon>
        <taxon>Stachybotrys</taxon>
    </lineage>
</organism>
<dbReference type="InterPro" id="IPR025337">
    <property type="entry name" value="Questin_oxidase-like"/>
</dbReference>
<dbReference type="Pfam" id="PF14027">
    <property type="entry name" value="Questin_oxidase"/>
    <property type="match status" value="1"/>
</dbReference>
<accession>A0A8K0SU77</accession>
<proteinExistence type="predicted"/>
<name>A0A8K0SU77_9HYPO</name>
<dbReference type="PANTHER" id="PTHR35870">
    <property type="entry name" value="PROTEIN, PUTATIVE (AFU_ORTHOLOGUE AFUA_5G03330)-RELATED"/>
    <property type="match status" value="1"/>
</dbReference>
<dbReference type="AlphaFoldDB" id="A0A8K0SU77"/>
<dbReference type="EMBL" id="JAGPNK010000007">
    <property type="protein sequence ID" value="KAH7318118.1"/>
    <property type="molecule type" value="Genomic_DNA"/>
</dbReference>
<evidence type="ECO:0000313" key="2">
    <source>
        <dbReference type="EMBL" id="KAH7318118.1"/>
    </source>
</evidence>
<evidence type="ECO:0008006" key="4">
    <source>
        <dbReference type="Google" id="ProtNLM"/>
    </source>
</evidence>
<evidence type="ECO:0000256" key="1">
    <source>
        <dbReference type="ARBA" id="ARBA00023002"/>
    </source>
</evidence>
<keyword evidence="1" id="KW-0560">Oxidoreductase</keyword>
<comment type="caution">
    <text evidence="2">The sequence shown here is derived from an EMBL/GenBank/DDBJ whole genome shotgun (WGS) entry which is preliminary data.</text>
</comment>